<evidence type="ECO:0000256" key="2">
    <source>
        <dbReference type="ARBA" id="ARBA00022485"/>
    </source>
</evidence>
<keyword evidence="5" id="KW-0411">Iron-sulfur</keyword>
<dbReference type="InterPro" id="IPR037225">
    <property type="entry name" value="Nuo51_FMN-bd_sf"/>
</dbReference>
<dbReference type="CDD" id="cd02980">
    <property type="entry name" value="TRX_Fd_family"/>
    <property type="match status" value="1"/>
</dbReference>
<organism evidence="7 8">
    <name type="scientific">Candidatus Hakubella thermalkaliphila</name>
    <dbReference type="NCBI Taxonomy" id="2754717"/>
    <lineage>
        <taxon>Bacteria</taxon>
        <taxon>Bacillati</taxon>
        <taxon>Actinomycetota</taxon>
        <taxon>Actinomycetota incertae sedis</taxon>
        <taxon>Candidatus Hakubellales</taxon>
        <taxon>Candidatus Hakubellaceae</taxon>
        <taxon>Candidatus Hakubella</taxon>
    </lineage>
</organism>
<dbReference type="SUPFAM" id="SSF142984">
    <property type="entry name" value="Nqo1 middle domain-like"/>
    <property type="match status" value="1"/>
</dbReference>
<dbReference type="InterPro" id="IPR011538">
    <property type="entry name" value="Nuo51_FMN-bd"/>
</dbReference>
<comment type="caution">
    <text evidence="7">The sequence shown here is derived from an EMBL/GenBank/DDBJ whole genome shotgun (WGS) entry which is preliminary data.</text>
</comment>
<keyword evidence="2" id="KW-0004">4Fe-4S</keyword>
<proteinExistence type="inferred from homology"/>
<dbReference type="GO" id="GO:0046872">
    <property type="term" value="F:metal ion binding"/>
    <property type="evidence" value="ECO:0007669"/>
    <property type="project" value="UniProtKB-KW"/>
</dbReference>
<evidence type="ECO:0000256" key="3">
    <source>
        <dbReference type="ARBA" id="ARBA00022723"/>
    </source>
</evidence>
<evidence type="ECO:0000313" key="7">
    <source>
        <dbReference type="EMBL" id="GFP31307.1"/>
    </source>
</evidence>
<evidence type="ECO:0000259" key="6">
    <source>
        <dbReference type="Pfam" id="PF01512"/>
    </source>
</evidence>
<dbReference type="Gene3D" id="3.40.50.11540">
    <property type="entry name" value="NADH-ubiquinone oxidoreductase 51kDa subunit"/>
    <property type="match status" value="1"/>
</dbReference>
<evidence type="ECO:0000313" key="8">
    <source>
        <dbReference type="Proteomes" id="UP000588083"/>
    </source>
</evidence>
<sequence length="427" mass="45705">MIKSSLGLDQLRNRYADAISRELEEKPHIYVGAATCGRASGALKLLDYINAELDKRGLAANVAQVGCIGLCYAEPLVDIAKPKHPRICYSHVTAEMIPLLIEEYLVKDNPRADLAMGTVGEGKIDDIPDLFDLAVLKPQAKIALRNCGHINAESLPEYIARGGYQGLAKVLTTMTPEEVIDTIESAGLRGRGGAGFPTGRKWRLASGQPEEIKYIVCNADEGDPGAFMNRSLLEGDPHRVLEGMLIAAYAIGARQGYIYLRAEYPLAVRRSQRAIDDAKCEGLVGESILGSNFSCQIDIIEGAGAFVCGEETAMIAAMEGRRGMPRQRPPFPATSGLWEKPTIINNVETLAHVPGIISNGIDWFRSFGTPTNPGTKTFALAGKVIRTGLVEIPLGTTIRQLLFDIGGGIAGGKAFKAVQIGGPSGGC</sequence>
<feature type="non-terminal residue" evidence="7">
    <location>
        <position position="427"/>
    </location>
</feature>
<comment type="similarity">
    <text evidence="1">Belongs to the complex I 51 kDa subunit family.</text>
</comment>
<keyword evidence="4" id="KW-0408">Iron</keyword>
<dbReference type="PANTHER" id="PTHR43578">
    <property type="entry name" value="NADH-QUINONE OXIDOREDUCTASE SUBUNIT F"/>
    <property type="match status" value="1"/>
</dbReference>
<dbReference type="InterPro" id="IPR036249">
    <property type="entry name" value="Thioredoxin-like_sf"/>
</dbReference>
<dbReference type="GO" id="GO:0051539">
    <property type="term" value="F:4 iron, 4 sulfur cluster binding"/>
    <property type="evidence" value="ECO:0007669"/>
    <property type="project" value="UniProtKB-KW"/>
</dbReference>
<reference evidence="7 8" key="1">
    <citation type="journal article" date="2020" name="Front. Microbiol.">
        <title>Single-cell genomics of novel Actinobacteria with the Wood-Ljungdahl pathway discovered in a serpentinizing system.</title>
        <authorList>
            <person name="Merino N."/>
            <person name="Kawai M."/>
            <person name="Boyd E.S."/>
            <person name="Colman D.R."/>
            <person name="McGlynn S.E."/>
            <person name="Nealson K.H."/>
            <person name="Kurokawa K."/>
            <person name="Hongoh Y."/>
        </authorList>
    </citation>
    <scope>NUCLEOTIDE SEQUENCE [LARGE SCALE GENOMIC DNA]</scope>
    <source>
        <strain evidence="7 8">S34</strain>
    </source>
</reference>
<dbReference type="Pfam" id="PF01512">
    <property type="entry name" value="Complex1_51K"/>
    <property type="match status" value="1"/>
</dbReference>
<evidence type="ECO:0000256" key="1">
    <source>
        <dbReference type="ARBA" id="ARBA00007523"/>
    </source>
</evidence>
<dbReference type="Gene3D" id="3.40.30.10">
    <property type="entry name" value="Glutaredoxin"/>
    <property type="match status" value="1"/>
</dbReference>
<gene>
    <name evidence="7" type="ORF">HKBW3S34_02227</name>
</gene>
<name>A0A6V8PGB4_9ACTN</name>
<dbReference type="SUPFAM" id="SSF142019">
    <property type="entry name" value="Nqo1 FMN-binding domain-like"/>
    <property type="match status" value="1"/>
</dbReference>
<dbReference type="Gene3D" id="6.10.250.1450">
    <property type="match status" value="1"/>
</dbReference>
<protein>
    <submittedName>
        <fullName evidence="7">NADH-quinone oxidoreductase subunit F</fullName>
    </submittedName>
</protein>
<dbReference type="FunFam" id="3.40.50.11540:FF:000001">
    <property type="entry name" value="NADH dehydrogenase [ubiquinone] flavoprotein 1, mitochondrial"/>
    <property type="match status" value="1"/>
</dbReference>
<dbReference type="Gene3D" id="3.10.20.600">
    <property type="match status" value="1"/>
</dbReference>
<dbReference type="PANTHER" id="PTHR43578:SF3">
    <property type="entry name" value="NADH-QUINONE OXIDOREDUCTASE SUBUNIT F"/>
    <property type="match status" value="1"/>
</dbReference>
<feature type="domain" description="NADH-ubiquinone oxidoreductase 51kDa subunit FMN-binding" evidence="6">
    <location>
        <begin position="183"/>
        <end position="354"/>
    </location>
</feature>
<evidence type="ECO:0000256" key="5">
    <source>
        <dbReference type="ARBA" id="ARBA00023014"/>
    </source>
</evidence>
<dbReference type="Proteomes" id="UP000588083">
    <property type="component" value="Unassembled WGS sequence"/>
</dbReference>
<keyword evidence="8" id="KW-1185">Reference proteome</keyword>
<dbReference type="SUPFAM" id="SSF52833">
    <property type="entry name" value="Thioredoxin-like"/>
    <property type="match status" value="1"/>
</dbReference>
<dbReference type="AlphaFoldDB" id="A0A6V8PGB4"/>
<evidence type="ECO:0000256" key="4">
    <source>
        <dbReference type="ARBA" id="ARBA00023004"/>
    </source>
</evidence>
<keyword evidence="3" id="KW-0479">Metal-binding</keyword>
<accession>A0A6V8PGB4</accession>
<dbReference type="EMBL" id="BLRZ01000253">
    <property type="protein sequence ID" value="GFP31307.1"/>
    <property type="molecule type" value="Genomic_DNA"/>
</dbReference>